<name>A0A2T5VCG5_9HYPH</name>
<dbReference type="InterPro" id="IPR045601">
    <property type="entry name" value="DUF6455"/>
</dbReference>
<dbReference type="RefSeq" id="WP_107989311.1">
    <property type="nucleotide sequence ID" value="NZ_QAYG01000002.1"/>
</dbReference>
<protein>
    <recommendedName>
        <fullName evidence="1">DUF6455 domain-containing protein</fullName>
    </recommendedName>
</protein>
<organism evidence="2 3">
    <name type="scientific">Breoghania corrubedonensis</name>
    <dbReference type="NCBI Taxonomy" id="665038"/>
    <lineage>
        <taxon>Bacteria</taxon>
        <taxon>Pseudomonadati</taxon>
        <taxon>Pseudomonadota</taxon>
        <taxon>Alphaproteobacteria</taxon>
        <taxon>Hyphomicrobiales</taxon>
        <taxon>Stappiaceae</taxon>
        <taxon>Breoghania</taxon>
    </lineage>
</organism>
<gene>
    <name evidence="2" type="ORF">C8N35_102160</name>
</gene>
<reference evidence="2 3" key="1">
    <citation type="submission" date="2018-04" db="EMBL/GenBank/DDBJ databases">
        <title>Genomic Encyclopedia of Archaeal and Bacterial Type Strains, Phase II (KMG-II): from individual species to whole genera.</title>
        <authorList>
            <person name="Goeker M."/>
        </authorList>
    </citation>
    <scope>NUCLEOTIDE SEQUENCE [LARGE SCALE GENOMIC DNA]</scope>
    <source>
        <strain evidence="2 3">DSM 23382</strain>
    </source>
</reference>
<comment type="caution">
    <text evidence="2">The sequence shown here is derived from an EMBL/GenBank/DDBJ whole genome shotgun (WGS) entry which is preliminary data.</text>
</comment>
<feature type="domain" description="DUF6455" evidence="1">
    <location>
        <begin position="1"/>
        <end position="81"/>
    </location>
</feature>
<dbReference type="AlphaFoldDB" id="A0A2T5VCG5"/>
<proteinExistence type="predicted"/>
<dbReference type="OrthoDB" id="7961152at2"/>
<evidence type="ECO:0000259" key="1">
    <source>
        <dbReference type="Pfam" id="PF20056"/>
    </source>
</evidence>
<evidence type="ECO:0000313" key="2">
    <source>
        <dbReference type="EMBL" id="PTW61450.1"/>
    </source>
</evidence>
<dbReference type="Pfam" id="PF20056">
    <property type="entry name" value="DUF6455"/>
    <property type="match status" value="1"/>
</dbReference>
<keyword evidence="3" id="KW-1185">Reference proteome</keyword>
<accession>A0A2T5VCG5</accession>
<evidence type="ECO:0000313" key="3">
    <source>
        <dbReference type="Proteomes" id="UP000244081"/>
    </source>
</evidence>
<dbReference type="EMBL" id="QAYG01000002">
    <property type="protein sequence ID" value="PTW61450.1"/>
    <property type="molecule type" value="Genomic_DNA"/>
</dbReference>
<sequence length="83" mass="9240">MGILKHAGDHMQMMGEMMRQTDIDVSKAGGPSGDAFLRGSIVRCLFCKHGDECRSWLAEGHEHSEPPAFCRNAGRFESFREAL</sequence>
<dbReference type="Proteomes" id="UP000244081">
    <property type="component" value="Unassembled WGS sequence"/>
</dbReference>